<keyword evidence="2" id="KW-1185">Reference proteome</keyword>
<reference evidence="2" key="1">
    <citation type="journal article" date="2019" name="Int. J. Syst. Evol. Microbiol.">
        <title>The Global Catalogue of Microorganisms (GCM) 10K type strain sequencing project: providing services to taxonomists for standard genome sequencing and annotation.</title>
        <authorList>
            <consortium name="The Broad Institute Genomics Platform"/>
            <consortium name="The Broad Institute Genome Sequencing Center for Infectious Disease"/>
            <person name="Wu L."/>
            <person name="Ma J."/>
        </authorList>
    </citation>
    <scope>NUCLEOTIDE SEQUENCE [LARGE SCALE GENOMIC DNA]</scope>
    <source>
        <strain evidence="2">JCM 3106</strain>
    </source>
</reference>
<proteinExistence type="predicted"/>
<name>A0ABP6KYX0_9ACTN</name>
<evidence type="ECO:0000313" key="1">
    <source>
        <dbReference type="EMBL" id="GAA3027321.1"/>
    </source>
</evidence>
<protein>
    <recommendedName>
        <fullName evidence="3">Minor tail protein</fullName>
    </recommendedName>
</protein>
<dbReference type="Proteomes" id="UP001499930">
    <property type="component" value="Unassembled WGS sequence"/>
</dbReference>
<sequence>MTVTTAVDTGRATTRWTVQRWDADQTAWVQRRTGLHAPALDDFTRLGVDSYRTTEVLGNLVTNAGWTRIMSLVTAQGAAQALDATHVRIGVGNGVTAEAYTDADLAAAAGSANRWFQPVGGAGALGTRTLTFSATFNPADGNFAWNEFGIDVTSGVAAAGNTVGALLLNRKSGIAQGSKANGQTWAATAMITFS</sequence>
<dbReference type="RefSeq" id="WP_344901975.1">
    <property type="nucleotide sequence ID" value="NZ_BAAAWD010000016.1"/>
</dbReference>
<accession>A0ABP6KYX0</accession>
<evidence type="ECO:0000313" key="2">
    <source>
        <dbReference type="Proteomes" id="UP001499930"/>
    </source>
</evidence>
<organism evidence="1 2">
    <name type="scientific">Streptosporangium longisporum</name>
    <dbReference type="NCBI Taxonomy" id="46187"/>
    <lineage>
        <taxon>Bacteria</taxon>
        <taxon>Bacillati</taxon>
        <taxon>Actinomycetota</taxon>
        <taxon>Actinomycetes</taxon>
        <taxon>Streptosporangiales</taxon>
        <taxon>Streptosporangiaceae</taxon>
        <taxon>Streptosporangium</taxon>
    </lineage>
</organism>
<evidence type="ECO:0008006" key="3">
    <source>
        <dbReference type="Google" id="ProtNLM"/>
    </source>
</evidence>
<comment type="caution">
    <text evidence="1">The sequence shown here is derived from an EMBL/GenBank/DDBJ whole genome shotgun (WGS) entry which is preliminary data.</text>
</comment>
<dbReference type="EMBL" id="BAAAWD010000016">
    <property type="protein sequence ID" value="GAA3027321.1"/>
    <property type="molecule type" value="Genomic_DNA"/>
</dbReference>
<gene>
    <name evidence="1" type="ORF">GCM10017559_61830</name>
</gene>